<sequence>MPANNGIVIAQLEHPPWLPPGSSAQIRRGGAAPRPMCLVRLLLRKDDLIFTLPRDDTGKLDLPTRRTEVHDLDGTEAITLLQQEVTGVVGNARFVGSVRNLVETPTDDYEWPTPIAHFGVWEAGVQPMVPGHWLNPEEAESPLRDRHWYPLLSRPSTP</sequence>
<dbReference type="Proteomes" id="UP000547973">
    <property type="component" value="Unassembled WGS sequence"/>
</dbReference>
<name>A0A7Y9Z8N6_9MICO</name>
<accession>A0A7Y9Z8N6</accession>
<organism evidence="1 2">
    <name type="scientific">Demequina lutea</name>
    <dbReference type="NCBI Taxonomy" id="431489"/>
    <lineage>
        <taxon>Bacteria</taxon>
        <taxon>Bacillati</taxon>
        <taxon>Actinomycetota</taxon>
        <taxon>Actinomycetes</taxon>
        <taxon>Micrococcales</taxon>
        <taxon>Demequinaceae</taxon>
        <taxon>Demequina</taxon>
    </lineage>
</organism>
<evidence type="ECO:0000313" key="1">
    <source>
        <dbReference type="EMBL" id="NYI40265.1"/>
    </source>
</evidence>
<protein>
    <recommendedName>
        <fullName evidence="3">NUDIX domain-containing protein</fullName>
    </recommendedName>
</protein>
<dbReference type="RefSeq" id="WP_062074757.1">
    <property type="nucleotide sequence ID" value="NZ_BBRC01000004.1"/>
</dbReference>
<dbReference type="OrthoDB" id="9808993at2"/>
<dbReference type="EMBL" id="JACBZO010000001">
    <property type="protein sequence ID" value="NYI40265.1"/>
    <property type="molecule type" value="Genomic_DNA"/>
</dbReference>
<proteinExistence type="predicted"/>
<comment type="caution">
    <text evidence="1">The sequence shown here is derived from an EMBL/GenBank/DDBJ whole genome shotgun (WGS) entry which is preliminary data.</text>
</comment>
<gene>
    <name evidence="1" type="ORF">BKA03_000384</name>
</gene>
<evidence type="ECO:0008006" key="3">
    <source>
        <dbReference type="Google" id="ProtNLM"/>
    </source>
</evidence>
<dbReference type="AlphaFoldDB" id="A0A7Y9Z8N6"/>
<reference evidence="1 2" key="1">
    <citation type="submission" date="2020-07" db="EMBL/GenBank/DDBJ databases">
        <title>Sequencing the genomes of 1000 actinobacteria strains.</title>
        <authorList>
            <person name="Klenk H.-P."/>
        </authorList>
    </citation>
    <scope>NUCLEOTIDE SEQUENCE [LARGE SCALE GENOMIC DNA]</scope>
    <source>
        <strain evidence="1 2">DSM 19970</strain>
    </source>
</reference>
<keyword evidence="2" id="KW-1185">Reference proteome</keyword>
<evidence type="ECO:0000313" key="2">
    <source>
        <dbReference type="Proteomes" id="UP000547973"/>
    </source>
</evidence>